<sequence>MAIAAVRLNQLVETKARILDAAREAVALSGWKDAQIALIASRAGVATGSVYRYFDSKADLYAQVLALVSEREVAVVAAIVEAEGSASQCLVDAIYTFAVRAMRGRRLAYALIAEPCEPEIDAARLKYRAALADQIARLVRRGIAGGEFVEIDANVAASCVTGAFMEALVGPLAPEAAPDSDAAKAIAQSIAGLSARMLFRHATPELTPVSRVSA</sequence>
<feature type="DNA-binding region" description="H-T-H motif" evidence="2">
    <location>
        <begin position="35"/>
        <end position="54"/>
    </location>
</feature>
<evidence type="ECO:0000259" key="3">
    <source>
        <dbReference type="PROSITE" id="PS50977"/>
    </source>
</evidence>
<dbReference type="PRINTS" id="PR00455">
    <property type="entry name" value="HTHTETR"/>
</dbReference>
<dbReference type="OrthoDB" id="9795011at2"/>
<protein>
    <submittedName>
        <fullName evidence="4 5">AcrR family transcriptional regulator</fullName>
    </submittedName>
</protein>
<dbReference type="Pfam" id="PF17935">
    <property type="entry name" value="TetR_C_27"/>
    <property type="match status" value="1"/>
</dbReference>
<dbReference type="GO" id="GO:0003700">
    <property type="term" value="F:DNA-binding transcription factor activity"/>
    <property type="evidence" value="ECO:0007669"/>
    <property type="project" value="TreeGrafter"/>
</dbReference>
<gene>
    <name evidence="5" type="ORF">FDV58_01845</name>
    <name evidence="4" type="ORF">JOH49_008697</name>
</gene>
<organism evidence="5 6">
    <name type="scientific">Bradyrhizobium elkanii</name>
    <dbReference type="NCBI Taxonomy" id="29448"/>
    <lineage>
        <taxon>Bacteria</taxon>
        <taxon>Pseudomonadati</taxon>
        <taxon>Pseudomonadota</taxon>
        <taxon>Alphaproteobacteria</taxon>
        <taxon>Hyphomicrobiales</taxon>
        <taxon>Nitrobacteraceae</taxon>
        <taxon>Bradyrhizobium</taxon>
    </lineage>
</organism>
<evidence type="ECO:0000256" key="2">
    <source>
        <dbReference type="PROSITE-ProRule" id="PRU00335"/>
    </source>
</evidence>
<dbReference type="EMBL" id="JAFICZ010000001">
    <property type="protein sequence ID" value="MBP1298944.1"/>
    <property type="molecule type" value="Genomic_DNA"/>
</dbReference>
<evidence type="ECO:0000313" key="5">
    <source>
        <dbReference type="EMBL" id="TKV83962.1"/>
    </source>
</evidence>
<evidence type="ECO:0000313" key="4">
    <source>
        <dbReference type="EMBL" id="MBP1298944.1"/>
    </source>
</evidence>
<dbReference type="EMBL" id="SZZP01000001">
    <property type="protein sequence ID" value="TKV83962.1"/>
    <property type="molecule type" value="Genomic_DNA"/>
</dbReference>
<dbReference type="InterPro" id="IPR001647">
    <property type="entry name" value="HTH_TetR"/>
</dbReference>
<keyword evidence="1 2" id="KW-0238">DNA-binding</keyword>
<dbReference type="PROSITE" id="PS50977">
    <property type="entry name" value="HTH_TETR_2"/>
    <property type="match status" value="1"/>
</dbReference>
<dbReference type="PANTHER" id="PTHR30055">
    <property type="entry name" value="HTH-TYPE TRANSCRIPTIONAL REGULATOR RUTR"/>
    <property type="match status" value="1"/>
</dbReference>
<dbReference type="GO" id="GO:0000976">
    <property type="term" value="F:transcription cis-regulatory region binding"/>
    <property type="evidence" value="ECO:0007669"/>
    <property type="project" value="TreeGrafter"/>
</dbReference>
<evidence type="ECO:0000313" key="6">
    <source>
        <dbReference type="Proteomes" id="UP000305095"/>
    </source>
</evidence>
<dbReference type="InterPro" id="IPR036271">
    <property type="entry name" value="Tet_transcr_reg_TetR-rel_C_sf"/>
</dbReference>
<dbReference type="Pfam" id="PF00440">
    <property type="entry name" value="TetR_N"/>
    <property type="match status" value="1"/>
</dbReference>
<dbReference type="InterPro" id="IPR050109">
    <property type="entry name" value="HTH-type_TetR-like_transc_reg"/>
</dbReference>
<dbReference type="STRING" id="29448.QU41_24775"/>
<dbReference type="InterPro" id="IPR041478">
    <property type="entry name" value="TetR_C_27"/>
</dbReference>
<reference evidence="4" key="2">
    <citation type="submission" date="2021-02" db="EMBL/GenBank/DDBJ databases">
        <title>Genomic Encyclopedia of Type Strains, Phase IV (KMG-V): Genome sequencing to study the core and pangenomes of soil and plant-associated prokaryotes.</title>
        <authorList>
            <person name="Whitman W."/>
        </authorList>
    </citation>
    <scope>NUCLEOTIDE SEQUENCE</scope>
    <source>
        <strain evidence="4">USDA 406</strain>
    </source>
</reference>
<dbReference type="Proteomes" id="UP000305095">
    <property type="component" value="Unassembled WGS sequence"/>
</dbReference>
<name>A0A1E3EVF1_BRAEL</name>
<feature type="domain" description="HTH tetR-type" evidence="3">
    <location>
        <begin position="12"/>
        <end position="72"/>
    </location>
</feature>
<dbReference type="InterPro" id="IPR009057">
    <property type="entry name" value="Homeodomain-like_sf"/>
</dbReference>
<dbReference type="SUPFAM" id="SSF46689">
    <property type="entry name" value="Homeodomain-like"/>
    <property type="match status" value="1"/>
</dbReference>
<comment type="caution">
    <text evidence="5">The sequence shown here is derived from an EMBL/GenBank/DDBJ whole genome shotgun (WGS) entry which is preliminary data.</text>
</comment>
<dbReference type="GeneID" id="92956127"/>
<dbReference type="Gene3D" id="1.10.10.60">
    <property type="entry name" value="Homeodomain-like"/>
    <property type="match status" value="1"/>
</dbReference>
<accession>A0A1E3EVF1</accession>
<dbReference type="Gene3D" id="1.10.357.10">
    <property type="entry name" value="Tetracycline Repressor, domain 2"/>
    <property type="match status" value="1"/>
</dbReference>
<reference evidence="5 6" key="1">
    <citation type="submission" date="2019-05" db="EMBL/GenBank/DDBJ databases">
        <title>Draft Genome of Bradyrhizobium elkanii strain SEMIA 938, Used in Commercial Inoculants for Lupinus spp. in Brazil.</title>
        <authorList>
            <person name="Hungria M."/>
            <person name="Delamuta J.R.M."/>
            <person name="Ribeiro R.A."/>
            <person name="Nogueira M.A."/>
        </authorList>
    </citation>
    <scope>NUCLEOTIDE SEQUENCE [LARGE SCALE GENOMIC DNA]</scope>
    <source>
        <strain evidence="5 6">Semia 938</strain>
    </source>
</reference>
<dbReference type="AlphaFoldDB" id="A0A1E3EVF1"/>
<dbReference type="eggNOG" id="COG1309">
    <property type="taxonomic scope" value="Bacteria"/>
</dbReference>
<proteinExistence type="predicted"/>
<dbReference type="PANTHER" id="PTHR30055:SF226">
    <property type="entry name" value="HTH-TYPE TRANSCRIPTIONAL REGULATOR PKSA"/>
    <property type="match status" value="1"/>
</dbReference>
<dbReference type="SUPFAM" id="SSF48498">
    <property type="entry name" value="Tetracyclin repressor-like, C-terminal domain"/>
    <property type="match status" value="1"/>
</dbReference>
<evidence type="ECO:0000256" key="1">
    <source>
        <dbReference type="ARBA" id="ARBA00023125"/>
    </source>
</evidence>
<dbReference type="RefSeq" id="WP_018270585.1">
    <property type="nucleotide sequence ID" value="NZ_BJNL01000035.1"/>
</dbReference>
<dbReference type="Proteomes" id="UP000673383">
    <property type="component" value="Unassembled WGS sequence"/>
</dbReference>